<evidence type="ECO:0000256" key="1">
    <source>
        <dbReference type="SAM" id="SignalP"/>
    </source>
</evidence>
<feature type="chain" id="PRO_5045314475" evidence="1">
    <location>
        <begin position="22"/>
        <end position="327"/>
    </location>
</feature>
<dbReference type="EMBL" id="OW152832">
    <property type="protein sequence ID" value="CAH2052551.1"/>
    <property type="molecule type" value="Genomic_DNA"/>
</dbReference>
<name>A0ABN8IB45_9NEOP</name>
<accession>A0ABN8IB45</accession>
<feature type="non-terminal residue" evidence="2">
    <location>
        <position position="327"/>
    </location>
</feature>
<sequence>MRTLLHLTLLAFAAIASSISSNEKYNDNLSSQFVYNVDGKKLLATPRYSVRDDKSNRGNNQGYVARNKQPEYIASNSNSECKESTGVTNNYKQGINDNDRGDYADIWDLYHSKNLDTLRRMQSGNQDKYAKIDVATDRYKRIGRHGLGFERRTASAHGLRVPLTKDLLQVVGKVPAAVVPVAQPYPVQTYPVQPYPVQPYPVQPYPVQPYPVQPYPVQPYPVQPYPAQPYPAQPVPVQPVTVQPVPVQPVPVQPVPVQPGAAQPVPVQPIPLQPVADTTWPVYPYSFYPVRSQPANDYSQVMNIYPQGSLAQPQYYLVPISNQTASQ</sequence>
<feature type="signal peptide" evidence="1">
    <location>
        <begin position="1"/>
        <end position="21"/>
    </location>
</feature>
<protein>
    <submittedName>
        <fullName evidence="2">Uncharacterized protein</fullName>
    </submittedName>
</protein>
<gene>
    <name evidence="2" type="ORF">IPOD504_LOCUS8276</name>
</gene>
<keyword evidence="3" id="KW-1185">Reference proteome</keyword>
<evidence type="ECO:0000313" key="2">
    <source>
        <dbReference type="EMBL" id="CAH2052551.1"/>
    </source>
</evidence>
<dbReference type="Proteomes" id="UP000837857">
    <property type="component" value="Chromosome 20"/>
</dbReference>
<keyword evidence="1" id="KW-0732">Signal</keyword>
<proteinExistence type="predicted"/>
<organism evidence="2 3">
    <name type="scientific">Iphiclides podalirius</name>
    <name type="common">scarce swallowtail</name>
    <dbReference type="NCBI Taxonomy" id="110791"/>
    <lineage>
        <taxon>Eukaryota</taxon>
        <taxon>Metazoa</taxon>
        <taxon>Ecdysozoa</taxon>
        <taxon>Arthropoda</taxon>
        <taxon>Hexapoda</taxon>
        <taxon>Insecta</taxon>
        <taxon>Pterygota</taxon>
        <taxon>Neoptera</taxon>
        <taxon>Endopterygota</taxon>
        <taxon>Lepidoptera</taxon>
        <taxon>Glossata</taxon>
        <taxon>Ditrysia</taxon>
        <taxon>Papilionoidea</taxon>
        <taxon>Papilionidae</taxon>
        <taxon>Papilioninae</taxon>
        <taxon>Iphiclides</taxon>
    </lineage>
</organism>
<reference evidence="2" key="1">
    <citation type="submission" date="2022-03" db="EMBL/GenBank/DDBJ databases">
        <authorList>
            <person name="Martin H S."/>
        </authorList>
    </citation>
    <scope>NUCLEOTIDE SEQUENCE</scope>
</reference>
<evidence type="ECO:0000313" key="3">
    <source>
        <dbReference type="Proteomes" id="UP000837857"/>
    </source>
</evidence>